<evidence type="ECO:0000313" key="3">
    <source>
        <dbReference type="EMBL" id="KAB0267416.1"/>
    </source>
</evidence>
<evidence type="ECO:0000259" key="1">
    <source>
        <dbReference type="Pfam" id="PF01408"/>
    </source>
</evidence>
<evidence type="ECO:0000259" key="2">
    <source>
        <dbReference type="Pfam" id="PF22725"/>
    </source>
</evidence>
<name>A0A5N3PCC9_9HYPH</name>
<feature type="domain" description="GFO/IDH/MocA-like oxidoreductase" evidence="2">
    <location>
        <begin position="153"/>
        <end position="284"/>
    </location>
</feature>
<keyword evidence="4" id="KW-1185">Reference proteome</keyword>
<dbReference type="PANTHER" id="PTHR43708:SF3">
    <property type="entry name" value="OXIDOREDUCTASE"/>
    <property type="match status" value="1"/>
</dbReference>
<feature type="domain" description="Gfo/Idh/MocA-like oxidoreductase N-terminal" evidence="1">
    <location>
        <begin position="16"/>
        <end position="145"/>
    </location>
</feature>
<evidence type="ECO:0000313" key="4">
    <source>
        <dbReference type="Proteomes" id="UP000325684"/>
    </source>
</evidence>
<dbReference type="PANTHER" id="PTHR43708">
    <property type="entry name" value="CONSERVED EXPRESSED OXIDOREDUCTASE (EUROFUNG)"/>
    <property type="match status" value="1"/>
</dbReference>
<protein>
    <submittedName>
        <fullName evidence="3">Gfo/Idh/MocA family oxidoreductase</fullName>
    </submittedName>
</protein>
<gene>
    <name evidence="3" type="ORF">FEZ63_08885</name>
</gene>
<dbReference type="Proteomes" id="UP000325684">
    <property type="component" value="Unassembled WGS sequence"/>
</dbReference>
<dbReference type="OrthoDB" id="9815825at2"/>
<comment type="caution">
    <text evidence="3">The sequence shown here is derived from an EMBL/GenBank/DDBJ whole genome shotgun (WGS) entry which is preliminary data.</text>
</comment>
<dbReference type="InterPro" id="IPR051317">
    <property type="entry name" value="Gfo/Idh/MocA_oxidoreduct"/>
</dbReference>
<dbReference type="SUPFAM" id="SSF55347">
    <property type="entry name" value="Glyceraldehyde-3-phosphate dehydrogenase-like, C-terminal domain"/>
    <property type="match status" value="1"/>
</dbReference>
<organism evidence="3 4">
    <name type="scientific">Microvirga brassicacearum</name>
    <dbReference type="NCBI Taxonomy" id="2580413"/>
    <lineage>
        <taxon>Bacteria</taxon>
        <taxon>Pseudomonadati</taxon>
        <taxon>Pseudomonadota</taxon>
        <taxon>Alphaproteobacteria</taxon>
        <taxon>Hyphomicrobiales</taxon>
        <taxon>Methylobacteriaceae</taxon>
        <taxon>Microvirga</taxon>
    </lineage>
</organism>
<reference evidence="3 4" key="1">
    <citation type="journal article" date="2019" name="Microorganisms">
        <title>Genome Insights into the Novel Species Microvirga brassicacearum, a Rapeseed Endophyte with Biotechnological Potential.</title>
        <authorList>
            <person name="Jimenez-Gomez A."/>
            <person name="Saati-Santamaria Z."/>
            <person name="Igual J.M."/>
            <person name="Rivas R."/>
            <person name="Mateos P.F."/>
            <person name="Garcia-Fraile P."/>
        </authorList>
    </citation>
    <scope>NUCLEOTIDE SEQUENCE [LARGE SCALE GENOMIC DNA]</scope>
    <source>
        <strain evidence="3 4">CDVBN77</strain>
    </source>
</reference>
<dbReference type="Pfam" id="PF22725">
    <property type="entry name" value="GFO_IDH_MocA_C3"/>
    <property type="match status" value="1"/>
</dbReference>
<dbReference type="SUPFAM" id="SSF51735">
    <property type="entry name" value="NAD(P)-binding Rossmann-fold domains"/>
    <property type="match status" value="1"/>
</dbReference>
<dbReference type="InterPro" id="IPR036291">
    <property type="entry name" value="NAD(P)-bd_dom_sf"/>
</dbReference>
<dbReference type="Pfam" id="PF01408">
    <property type="entry name" value="GFO_IDH_MocA"/>
    <property type="match status" value="1"/>
</dbReference>
<dbReference type="AlphaFoldDB" id="A0A5N3PCC9"/>
<dbReference type="Gene3D" id="3.30.360.10">
    <property type="entry name" value="Dihydrodipicolinate Reductase, domain 2"/>
    <property type="match status" value="1"/>
</dbReference>
<proteinExistence type="predicted"/>
<dbReference type="RefSeq" id="WP_150943440.1">
    <property type="nucleotide sequence ID" value="NZ_VCMV01000013.1"/>
</dbReference>
<dbReference type="InterPro" id="IPR000683">
    <property type="entry name" value="Gfo/Idh/MocA-like_OxRdtase_N"/>
</dbReference>
<sequence length="391" mass="42443">MTVTGAKDSTVKRRLRLGMVGGGRGAFIGAVHRMAARLDDRWELVAGALSSDPERALHSGADLHLRPDRIYADFNEMARREPRLKDGIDAVAIVTPNHAHVAPARAFLKAGIHVICDKPLTTTRQEADELSRLAKETGLIFAVTHNYTGYPLVRQAQAMVAAGDLGNIRLVQVEYAQDWLGTRAEDAGNKQAEWRTDPARSGPAGAVGDIGTHAFNLAEFITGDQVAMLAADLNTFVEGRRLDDNAHMLLRFSSGAQGTLWCSQVATGQENALRIRVYGDKAGLVWQQEDPNVLTFMPLGAPPRLIRRNGAGADEISRAASRIPGGHPEGYLEAFAQIYTDIAEQIAARLESREPDPFSLLVPTVEDGVRGVQFIDAAVRSSQRNAGWVEV</sequence>
<accession>A0A5N3PCC9</accession>
<dbReference type="InterPro" id="IPR055170">
    <property type="entry name" value="GFO_IDH_MocA-like_dom"/>
</dbReference>
<dbReference type="GO" id="GO:0000166">
    <property type="term" value="F:nucleotide binding"/>
    <property type="evidence" value="ECO:0007669"/>
    <property type="project" value="InterPro"/>
</dbReference>
<dbReference type="EMBL" id="VCMV01000013">
    <property type="protein sequence ID" value="KAB0267416.1"/>
    <property type="molecule type" value="Genomic_DNA"/>
</dbReference>
<dbReference type="Gene3D" id="3.40.50.720">
    <property type="entry name" value="NAD(P)-binding Rossmann-like Domain"/>
    <property type="match status" value="1"/>
</dbReference>